<comment type="caution">
    <text evidence="2">The sequence shown here is derived from an EMBL/GenBank/DDBJ whole genome shotgun (WGS) entry which is preliminary data.</text>
</comment>
<name>A0ABV0WJX1_9TELE</name>
<organism evidence="2 3">
    <name type="scientific">Xenotaenia resolanae</name>
    <dbReference type="NCBI Taxonomy" id="208358"/>
    <lineage>
        <taxon>Eukaryota</taxon>
        <taxon>Metazoa</taxon>
        <taxon>Chordata</taxon>
        <taxon>Craniata</taxon>
        <taxon>Vertebrata</taxon>
        <taxon>Euteleostomi</taxon>
        <taxon>Actinopterygii</taxon>
        <taxon>Neopterygii</taxon>
        <taxon>Teleostei</taxon>
        <taxon>Neoteleostei</taxon>
        <taxon>Acanthomorphata</taxon>
        <taxon>Ovalentaria</taxon>
        <taxon>Atherinomorphae</taxon>
        <taxon>Cyprinodontiformes</taxon>
        <taxon>Goodeidae</taxon>
        <taxon>Xenotaenia</taxon>
    </lineage>
</organism>
<reference evidence="2 3" key="1">
    <citation type="submission" date="2021-06" db="EMBL/GenBank/DDBJ databases">
        <authorList>
            <person name="Palmer J.M."/>
        </authorList>
    </citation>
    <scope>NUCLEOTIDE SEQUENCE [LARGE SCALE GENOMIC DNA]</scope>
    <source>
        <strain evidence="2 3">XR_2019</strain>
        <tissue evidence="2">Muscle</tissue>
    </source>
</reference>
<dbReference type="SUPFAM" id="SSF55797">
    <property type="entry name" value="PR-1-like"/>
    <property type="match status" value="1"/>
</dbReference>
<protein>
    <submittedName>
        <fullName evidence="2">Peptidase inhibitor 15-A</fullName>
    </submittedName>
</protein>
<accession>A0ABV0WJX1</accession>
<dbReference type="Gene3D" id="3.40.33.10">
    <property type="entry name" value="CAP"/>
    <property type="match status" value="1"/>
</dbReference>
<feature type="non-terminal residue" evidence="2">
    <location>
        <position position="147"/>
    </location>
</feature>
<feature type="domain" description="SCP" evidence="1">
    <location>
        <begin position="87"/>
        <end position="136"/>
    </location>
</feature>
<evidence type="ECO:0000313" key="3">
    <source>
        <dbReference type="Proteomes" id="UP001444071"/>
    </source>
</evidence>
<evidence type="ECO:0000259" key="1">
    <source>
        <dbReference type="Pfam" id="PF00188"/>
    </source>
</evidence>
<proteinExistence type="predicted"/>
<evidence type="ECO:0000313" key="2">
    <source>
        <dbReference type="EMBL" id="MEQ2268956.1"/>
    </source>
</evidence>
<gene>
    <name evidence="2" type="primary">PI15A_1</name>
    <name evidence="2" type="ORF">XENORESO_019567</name>
</gene>
<dbReference type="Pfam" id="PF00188">
    <property type="entry name" value="CAP"/>
    <property type="match status" value="1"/>
</dbReference>
<dbReference type="Proteomes" id="UP001444071">
    <property type="component" value="Unassembled WGS sequence"/>
</dbReference>
<dbReference type="InterPro" id="IPR014044">
    <property type="entry name" value="CAP_dom"/>
</dbReference>
<dbReference type="EMBL" id="JAHRIM010050777">
    <property type="protein sequence ID" value="MEQ2268956.1"/>
    <property type="molecule type" value="Genomic_DNA"/>
</dbReference>
<keyword evidence="3" id="KW-1185">Reference proteome</keyword>
<sequence length="147" mass="16052">ASWNLNISSAVSLKPNMKLQLFAIDLVVMCISWGASALATSPIAASTSAPGADINGFGAAHGHGENGTVSKTRRKRYISQNDMIAILDYHNKVRGRVFPPASNMEYMVWDETLAKTAEDWADACLWEHGPPHLLRFLGQNLSVRTGR</sequence>
<dbReference type="InterPro" id="IPR035940">
    <property type="entry name" value="CAP_sf"/>
</dbReference>
<feature type="non-terminal residue" evidence="2">
    <location>
        <position position="1"/>
    </location>
</feature>